<protein>
    <recommendedName>
        <fullName evidence="5">CHAD domain-containing protein</fullName>
    </recommendedName>
</protein>
<gene>
    <name evidence="3" type="ORF">AXX12_06970</name>
</gene>
<comment type="caution">
    <text evidence="3">The sequence shown here is derived from an EMBL/GenBank/DDBJ whole genome shotgun (WGS) entry which is preliminary data.</text>
</comment>
<dbReference type="CDD" id="cd07756">
    <property type="entry name" value="CYTH-like_Pase_CHAD"/>
    <property type="match status" value="1"/>
</dbReference>
<dbReference type="InterPro" id="IPR007899">
    <property type="entry name" value="CHAD_dom"/>
</dbReference>
<evidence type="ECO:0000259" key="2">
    <source>
        <dbReference type="PROSITE" id="PS51708"/>
    </source>
</evidence>
<dbReference type="RefSeq" id="WP_066241166.1">
    <property type="nucleotide sequence ID" value="NZ_LSGP01000017.1"/>
</dbReference>
<dbReference type="PROSITE" id="PS51707">
    <property type="entry name" value="CYTH"/>
    <property type="match status" value="1"/>
</dbReference>
<dbReference type="InterPro" id="IPR038186">
    <property type="entry name" value="CHAD_dom_sf"/>
</dbReference>
<dbReference type="GO" id="GO:0046872">
    <property type="term" value="F:metal ion binding"/>
    <property type="evidence" value="ECO:0007669"/>
    <property type="project" value="TreeGrafter"/>
</dbReference>
<evidence type="ECO:0000313" key="3">
    <source>
        <dbReference type="EMBL" id="KYZ76178.1"/>
    </source>
</evidence>
<dbReference type="Pfam" id="PF05235">
    <property type="entry name" value="CHAD"/>
    <property type="match status" value="1"/>
</dbReference>
<evidence type="ECO:0000313" key="4">
    <source>
        <dbReference type="Proteomes" id="UP000076268"/>
    </source>
</evidence>
<dbReference type="Pfam" id="PF01928">
    <property type="entry name" value="CYTH"/>
    <property type="match status" value="1"/>
</dbReference>
<dbReference type="SMART" id="SM00880">
    <property type="entry name" value="CHAD"/>
    <property type="match status" value="1"/>
</dbReference>
<dbReference type="STRING" id="1794912.AXX12_06970"/>
<organism evidence="3 4">
    <name type="scientific">Anaerosporomusa subterranea</name>
    <dbReference type="NCBI Taxonomy" id="1794912"/>
    <lineage>
        <taxon>Bacteria</taxon>
        <taxon>Bacillati</taxon>
        <taxon>Bacillota</taxon>
        <taxon>Negativicutes</taxon>
        <taxon>Acetonemataceae</taxon>
        <taxon>Anaerosporomusa</taxon>
    </lineage>
</organism>
<sequence>MPDYFETELKLKVLQPGDNVLQAFQNSEYIGQLVPENAWTTTRMEAWYYDTAEQSLQKAGIAYRVRREGDNWVATVKANGSSDGGLHQREEWNLASPDCEPRPELFAELPIGPKLLDTIGDQPLQPLFATVFERYAAEVSFEAARVELAVDEGKILAGELSEPIREVELELKEGQPVALLRLGAAIAREIPLAPEPKSKYFRALLLAGLAEQQPKPVVDLPIQTALADGLSLLMSVAVGKLFSTYQAFLAHSDEPRHAYQMRVKLRRLRSLLVFAKPCIPLEDFQTWKQMLAEWGRVFGPLRDLDVLAVEWEELCNSPYITFDSRPWLGDTISKRRLAQLEQVSQTINQGRLSAELLELWAWSEGHPWQPGEYPSTIGAFARWRIGGWLAALLDAGKTANWENDQELHALRLRLKRIRYTLAAMPFYTDRRSIKLLTEIKAMQDLFGTLNDRAVAGRLLTTLARGATRAVYRDIGILSGWQGRGEQSARSQLQRQWRNFRQAAKRWLDA</sequence>
<dbReference type="InterPro" id="IPR039013">
    <property type="entry name" value="YgiF"/>
</dbReference>
<feature type="domain" description="CYTH" evidence="1">
    <location>
        <begin position="4"/>
        <end position="207"/>
    </location>
</feature>
<dbReference type="GO" id="GO:0050355">
    <property type="term" value="F:inorganic triphosphate phosphatase activity"/>
    <property type="evidence" value="ECO:0007669"/>
    <property type="project" value="InterPro"/>
</dbReference>
<dbReference type="Proteomes" id="UP000076268">
    <property type="component" value="Unassembled WGS sequence"/>
</dbReference>
<dbReference type="InterPro" id="IPR023577">
    <property type="entry name" value="CYTH_domain"/>
</dbReference>
<evidence type="ECO:0000259" key="1">
    <source>
        <dbReference type="PROSITE" id="PS51707"/>
    </source>
</evidence>
<dbReference type="OrthoDB" id="3034217at2"/>
<keyword evidence="4" id="KW-1185">Reference proteome</keyword>
<dbReference type="AlphaFoldDB" id="A0A154BRM8"/>
<dbReference type="PROSITE" id="PS51708">
    <property type="entry name" value="CHAD"/>
    <property type="match status" value="1"/>
</dbReference>
<dbReference type="SUPFAM" id="SSF55154">
    <property type="entry name" value="CYTH-like phosphatases"/>
    <property type="match status" value="1"/>
</dbReference>
<dbReference type="PANTHER" id="PTHR39569:SF1">
    <property type="entry name" value="INORGANIC TRIPHOSPHATASE"/>
    <property type="match status" value="1"/>
</dbReference>
<dbReference type="PANTHER" id="PTHR39569">
    <property type="entry name" value="INORGANIC TRIPHOSPHATASE"/>
    <property type="match status" value="1"/>
</dbReference>
<dbReference type="InterPro" id="IPR033469">
    <property type="entry name" value="CYTH-like_dom_sf"/>
</dbReference>
<accession>A0A154BRM8</accession>
<dbReference type="EMBL" id="LSGP01000017">
    <property type="protein sequence ID" value="KYZ76178.1"/>
    <property type="molecule type" value="Genomic_DNA"/>
</dbReference>
<proteinExistence type="predicted"/>
<name>A0A154BRM8_ANASB</name>
<evidence type="ECO:0008006" key="5">
    <source>
        <dbReference type="Google" id="ProtNLM"/>
    </source>
</evidence>
<feature type="domain" description="CHAD" evidence="2">
    <location>
        <begin position="223"/>
        <end position="501"/>
    </location>
</feature>
<dbReference type="Gene3D" id="1.40.20.10">
    <property type="entry name" value="CHAD domain"/>
    <property type="match status" value="1"/>
</dbReference>
<dbReference type="Gene3D" id="2.40.320.10">
    <property type="entry name" value="Hypothetical Protein Pfu-838710-001"/>
    <property type="match status" value="1"/>
</dbReference>
<reference evidence="3 4" key="1">
    <citation type="submission" date="2016-02" db="EMBL/GenBank/DDBJ databases">
        <title>Anaerosporomusa subterraneum gen. nov., sp. nov., a spore-forming obligate anaerobe isolated from saprolite.</title>
        <authorList>
            <person name="Choi J.K."/>
            <person name="Shah M."/>
            <person name="Yee N."/>
        </authorList>
    </citation>
    <scope>NUCLEOTIDE SEQUENCE [LARGE SCALE GENOMIC DNA]</scope>
    <source>
        <strain evidence="3 4">RU4</strain>
    </source>
</reference>
<dbReference type="SMART" id="SM01118">
    <property type="entry name" value="CYTH"/>
    <property type="match status" value="1"/>
</dbReference>